<dbReference type="InterPro" id="IPR036259">
    <property type="entry name" value="MFS_trans_sf"/>
</dbReference>
<feature type="transmembrane region" description="Helical" evidence="5">
    <location>
        <begin position="526"/>
        <end position="549"/>
    </location>
</feature>
<keyword evidence="8" id="KW-1185">Reference proteome</keyword>
<dbReference type="InterPro" id="IPR005828">
    <property type="entry name" value="MFS_sugar_transport-like"/>
</dbReference>
<feature type="transmembrane region" description="Helical" evidence="5">
    <location>
        <begin position="26"/>
        <end position="47"/>
    </location>
</feature>
<dbReference type="Proteomes" id="UP001186944">
    <property type="component" value="Unassembled WGS sequence"/>
</dbReference>
<evidence type="ECO:0000313" key="7">
    <source>
        <dbReference type="EMBL" id="KAK3095958.1"/>
    </source>
</evidence>
<comment type="subcellular location">
    <subcellularLocation>
        <location evidence="1">Membrane</location>
        <topology evidence="1">Multi-pass membrane protein</topology>
    </subcellularLocation>
</comment>
<comment type="caution">
    <text evidence="7">The sequence shown here is derived from an EMBL/GenBank/DDBJ whole genome shotgun (WGS) entry which is preliminary data.</text>
</comment>
<feature type="transmembrane region" description="Helical" evidence="5">
    <location>
        <begin position="398"/>
        <end position="417"/>
    </location>
</feature>
<dbReference type="EMBL" id="VSWD01000008">
    <property type="protein sequence ID" value="KAK3095958.1"/>
    <property type="molecule type" value="Genomic_DNA"/>
</dbReference>
<dbReference type="GO" id="GO:0016020">
    <property type="term" value="C:membrane"/>
    <property type="evidence" value="ECO:0007669"/>
    <property type="project" value="UniProtKB-SubCell"/>
</dbReference>
<dbReference type="GO" id="GO:0022857">
    <property type="term" value="F:transmembrane transporter activity"/>
    <property type="evidence" value="ECO:0007669"/>
    <property type="project" value="InterPro"/>
</dbReference>
<keyword evidence="2 5" id="KW-0812">Transmembrane</keyword>
<protein>
    <recommendedName>
        <fullName evidence="6">Major facilitator superfamily (MFS) profile domain-containing protein</fullName>
    </recommendedName>
</protein>
<name>A0AA89C1W1_PINIB</name>
<dbReference type="Pfam" id="PF00083">
    <property type="entry name" value="Sugar_tr"/>
    <property type="match status" value="1"/>
</dbReference>
<feature type="transmembrane region" description="Helical" evidence="5">
    <location>
        <begin position="455"/>
        <end position="481"/>
    </location>
</feature>
<evidence type="ECO:0000256" key="3">
    <source>
        <dbReference type="ARBA" id="ARBA00022989"/>
    </source>
</evidence>
<evidence type="ECO:0000256" key="5">
    <source>
        <dbReference type="SAM" id="Phobius"/>
    </source>
</evidence>
<keyword evidence="4 5" id="KW-0472">Membrane</keyword>
<dbReference type="PANTHER" id="PTHR24064">
    <property type="entry name" value="SOLUTE CARRIER FAMILY 22 MEMBER"/>
    <property type="match status" value="1"/>
</dbReference>
<feature type="domain" description="Major facilitator superfamily (MFS) profile" evidence="6">
    <location>
        <begin position="50"/>
        <end position="554"/>
    </location>
</feature>
<dbReference type="AlphaFoldDB" id="A0AA89C1W1"/>
<proteinExistence type="predicted"/>
<keyword evidence="3 5" id="KW-1133">Transmembrane helix</keyword>
<dbReference type="InterPro" id="IPR020846">
    <property type="entry name" value="MFS_dom"/>
</dbReference>
<feature type="transmembrane region" description="Helical" evidence="5">
    <location>
        <begin position="163"/>
        <end position="181"/>
    </location>
</feature>
<organism evidence="7 8">
    <name type="scientific">Pinctada imbricata</name>
    <name type="common">Atlantic pearl-oyster</name>
    <name type="synonym">Pinctada martensii</name>
    <dbReference type="NCBI Taxonomy" id="66713"/>
    <lineage>
        <taxon>Eukaryota</taxon>
        <taxon>Metazoa</taxon>
        <taxon>Spiralia</taxon>
        <taxon>Lophotrochozoa</taxon>
        <taxon>Mollusca</taxon>
        <taxon>Bivalvia</taxon>
        <taxon>Autobranchia</taxon>
        <taxon>Pteriomorphia</taxon>
        <taxon>Pterioida</taxon>
        <taxon>Pterioidea</taxon>
        <taxon>Pteriidae</taxon>
        <taxon>Pinctada</taxon>
    </lineage>
</organism>
<reference evidence="7" key="1">
    <citation type="submission" date="2019-08" db="EMBL/GenBank/DDBJ databases">
        <title>The improved chromosome-level genome for the pearl oyster Pinctada fucata martensii using PacBio sequencing and Hi-C.</title>
        <authorList>
            <person name="Zheng Z."/>
        </authorList>
    </citation>
    <scope>NUCLEOTIDE SEQUENCE</scope>
    <source>
        <strain evidence="7">ZZ-2019</strain>
        <tissue evidence="7">Adductor muscle</tissue>
    </source>
</reference>
<evidence type="ECO:0000259" key="6">
    <source>
        <dbReference type="PROSITE" id="PS50850"/>
    </source>
</evidence>
<evidence type="ECO:0000256" key="1">
    <source>
        <dbReference type="ARBA" id="ARBA00004141"/>
    </source>
</evidence>
<evidence type="ECO:0000256" key="4">
    <source>
        <dbReference type="ARBA" id="ARBA00023136"/>
    </source>
</evidence>
<dbReference type="SUPFAM" id="SSF103473">
    <property type="entry name" value="MFS general substrate transporter"/>
    <property type="match status" value="1"/>
</dbReference>
<accession>A0AA89C1W1</accession>
<dbReference type="Gene3D" id="1.20.1250.20">
    <property type="entry name" value="MFS general substrate transporter like domains"/>
    <property type="match status" value="1"/>
</dbReference>
<evidence type="ECO:0000313" key="8">
    <source>
        <dbReference type="Proteomes" id="UP001186944"/>
    </source>
</evidence>
<evidence type="ECO:0000256" key="2">
    <source>
        <dbReference type="ARBA" id="ARBA00022692"/>
    </source>
</evidence>
<feature type="transmembrane region" description="Helical" evidence="5">
    <location>
        <begin position="429"/>
        <end position="449"/>
    </location>
</feature>
<feature type="transmembrane region" description="Helical" evidence="5">
    <location>
        <begin position="369"/>
        <end position="386"/>
    </location>
</feature>
<gene>
    <name evidence="7" type="ORF">FSP39_021306</name>
</gene>
<dbReference type="PROSITE" id="PS50850">
    <property type="entry name" value="MFS"/>
    <property type="match status" value="1"/>
</dbReference>
<feature type="transmembrane region" description="Helical" evidence="5">
    <location>
        <begin position="220"/>
        <end position="242"/>
    </location>
</feature>
<feature type="transmembrane region" description="Helical" evidence="5">
    <location>
        <begin position="187"/>
        <end position="208"/>
    </location>
</feature>
<sequence length="594" mass="66513">MAGVVDVDKIWKALGVWKPYQLSQLFYIYACTVPVAYPVLSWVFIGYTPPSQCKALSSNLSEYDIGLTGNVSDFRIEYGKCDLTIHSTNNTPDPYQDMKPRKFDCLNGYHFDHSEGETVTMEFGLICGKSGLGEFSTTMVLVGMCLGAAIFPSLSDRFGRKTVAVVTHVFMLAANLALAFMPNLASFATFRTIIGTLQQGLGLSTAIIHVEIFPMEWRGFLGFTGSVNWSLCVCSLALFGYLMRNLSWRYLQLALSLVSFHALFGPWILDESLRWLIANNKNTKAVRLIEKAARWNKKDPRKILSLLDPEKEEMLQLKDTEYKYETVESKAYVPTSGKDKQESVSEATITEKYSFLDILKNRVLLRNSLILWYTWAVNSGTYYGLFLTSSSLSFGNRYLNYFINGLVEIPAALAYFAVINRIGRKYTCVLFHGLAGVSLILSVALLAATKEDGDAAAIASTIFSYSGKLGISASFLTIFMYTPELYPTNLRNVGIGIASATGRIGGMMSPYSSVLVRIGKLYQMQYAIWAPGVLFGSCCLVAMVLMFFLPETGGYILPQTIEEMEKWTKEQSYFRPYKNKQQLVVDDEKRKTDE</sequence>
<feature type="transmembrane region" description="Helical" evidence="5">
    <location>
        <begin position="131"/>
        <end position="151"/>
    </location>
</feature>